<dbReference type="InterPro" id="IPR058913">
    <property type="entry name" value="Integrase_dom_put"/>
</dbReference>
<name>A8N3F2_COPC7</name>
<organism evidence="2 3">
    <name type="scientific">Coprinopsis cinerea (strain Okayama-7 / 130 / ATCC MYA-4618 / FGSC 9003)</name>
    <name type="common">Inky cap fungus</name>
    <name type="synonym">Hormographiella aspergillata</name>
    <dbReference type="NCBI Taxonomy" id="240176"/>
    <lineage>
        <taxon>Eukaryota</taxon>
        <taxon>Fungi</taxon>
        <taxon>Dikarya</taxon>
        <taxon>Basidiomycota</taxon>
        <taxon>Agaricomycotina</taxon>
        <taxon>Agaricomycetes</taxon>
        <taxon>Agaricomycetidae</taxon>
        <taxon>Agaricales</taxon>
        <taxon>Agaricineae</taxon>
        <taxon>Psathyrellaceae</taxon>
        <taxon>Coprinopsis</taxon>
    </lineage>
</organism>
<comment type="caution">
    <text evidence="2">The sequence shown here is derived from an EMBL/GenBank/DDBJ whole genome shotgun (WGS) entry which is preliminary data.</text>
</comment>
<dbReference type="OrthoDB" id="2974164at2759"/>
<dbReference type="Pfam" id="PF24764">
    <property type="entry name" value="rva_4"/>
    <property type="match status" value="1"/>
</dbReference>
<dbReference type="PANTHER" id="PTHR46177">
    <property type="entry name" value="INTEGRASE CATALYTIC DOMAIN-CONTAINING PROTEIN"/>
    <property type="match status" value="1"/>
</dbReference>
<accession>A8N3F2</accession>
<dbReference type="eggNOG" id="ENOG502QUY7">
    <property type="taxonomic scope" value="Eukaryota"/>
</dbReference>
<evidence type="ECO:0000259" key="1">
    <source>
        <dbReference type="Pfam" id="PF24764"/>
    </source>
</evidence>
<dbReference type="OMA" id="TELAYWI"/>
<dbReference type="KEGG" id="cci:CC1G_00656"/>
<evidence type="ECO:0000313" key="3">
    <source>
        <dbReference type="Proteomes" id="UP000001861"/>
    </source>
</evidence>
<evidence type="ECO:0000313" key="2">
    <source>
        <dbReference type="EMBL" id="EAU92437.1"/>
    </source>
</evidence>
<dbReference type="GeneID" id="6005906"/>
<keyword evidence="3" id="KW-1185">Reference proteome</keyword>
<proteinExistence type="predicted"/>
<dbReference type="Proteomes" id="UP000001861">
    <property type="component" value="Unassembled WGS sequence"/>
</dbReference>
<dbReference type="InParanoid" id="A8N3F2"/>
<sequence length="431" mass="49364">MPNELGKNQWGEKNYPPKETLKTFLTMYAQRGLSIKEKLVRLERDLGLVIKKSKLNELERDLRIPSVRRPFRTEEELDREVLKAVEADVAQGNGPSTIKSMLKDDLIMVSRRKVREIMHRVAPEGFDKRFPGKRKGLIPRTALLSIGPFREVSGDGHEKLNAQALQMGSIGLSIYAYRDKFSGFLLKIDVLPNIRKSAAMGYVYLDLIYEYKGIPVQLTTDKGSEIGYQQVIQDALRAILAPDIDPEVDPSAVAIKSVHNTIIESLWRWLQKTTGWNLKDLILQGKVRGIFNPNIPSHIPLFYWIFVPLVQEHLDRFRTYFNNRRVRPQDDKILPSKHIPADALEHPDLYIPGTKSCLIDVPSELVDDCRRYLEEDVGPRENYLSWFSEDFDVIAGLVYDDIGSPKVTTQTAWDVFARMAGPVSDLYHDEF</sequence>
<dbReference type="EMBL" id="AACS02000001">
    <property type="protein sequence ID" value="EAU92437.1"/>
    <property type="molecule type" value="Genomic_DNA"/>
</dbReference>
<dbReference type="PANTHER" id="PTHR46177:SF1">
    <property type="entry name" value="INTEGRASE CATALYTIC DOMAIN-CONTAINING PROTEIN"/>
    <property type="match status" value="1"/>
</dbReference>
<feature type="domain" description="Integrase core" evidence="1">
    <location>
        <begin position="179"/>
        <end position="331"/>
    </location>
</feature>
<reference evidence="2 3" key="1">
    <citation type="journal article" date="2010" name="Proc. Natl. Acad. Sci. U.S.A.">
        <title>Insights into evolution of multicellular fungi from the assembled chromosomes of the mushroom Coprinopsis cinerea (Coprinus cinereus).</title>
        <authorList>
            <person name="Stajich J.E."/>
            <person name="Wilke S.K."/>
            <person name="Ahren D."/>
            <person name="Au C.H."/>
            <person name="Birren B.W."/>
            <person name="Borodovsky M."/>
            <person name="Burns C."/>
            <person name="Canback B."/>
            <person name="Casselton L.A."/>
            <person name="Cheng C.K."/>
            <person name="Deng J."/>
            <person name="Dietrich F.S."/>
            <person name="Fargo D.C."/>
            <person name="Farman M.L."/>
            <person name="Gathman A.C."/>
            <person name="Goldberg J."/>
            <person name="Guigo R."/>
            <person name="Hoegger P.J."/>
            <person name="Hooker J.B."/>
            <person name="Huggins A."/>
            <person name="James T.Y."/>
            <person name="Kamada T."/>
            <person name="Kilaru S."/>
            <person name="Kodira C."/>
            <person name="Kues U."/>
            <person name="Kupfer D."/>
            <person name="Kwan H.S."/>
            <person name="Lomsadze A."/>
            <person name="Li W."/>
            <person name="Lilly W.W."/>
            <person name="Ma L.J."/>
            <person name="Mackey A.J."/>
            <person name="Manning G."/>
            <person name="Martin F."/>
            <person name="Muraguchi H."/>
            <person name="Natvig D.O."/>
            <person name="Palmerini H."/>
            <person name="Ramesh M.A."/>
            <person name="Rehmeyer C.J."/>
            <person name="Roe B.A."/>
            <person name="Shenoy N."/>
            <person name="Stanke M."/>
            <person name="Ter-Hovhannisyan V."/>
            <person name="Tunlid A."/>
            <person name="Velagapudi R."/>
            <person name="Vision T.J."/>
            <person name="Zeng Q."/>
            <person name="Zolan M.E."/>
            <person name="Pukkila P.J."/>
        </authorList>
    </citation>
    <scope>NUCLEOTIDE SEQUENCE [LARGE SCALE GENOMIC DNA]</scope>
    <source>
        <strain evidence="3">Okayama-7 / 130 / ATCC MYA-4618 / FGSC 9003</strain>
    </source>
</reference>
<dbReference type="RefSeq" id="XP_001829477.1">
    <property type="nucleotide sequence ID" value="XM_001829425.1"/>
</dbReference>
<dbReference type="VEuPathDB" id="FungiDB:CC1G_00656"/>
<dbReference type="AlphaFoldDB" id="A8N3F2"/>
<gene>
    <name evidence="2" type="ORF">CC1G_00656</name>
</gene>
<protein>
    <recommendedName>
        <fullName evidence="1">Integrase core domain-containing protein</fullName>
    </recommendedName>
</protein>